<dbReference type="OrthoDB" id="2243575at2759"/>
<dbReference type="Proteomes" id="UP000252139">
    <property type="component" value="Unassembled WGS sequence"/>
</dbReference>
<gene>
    <name evidence="1" type="ORF">CU097_006071</name>
</gene>
<accession>A0A367J964</accession>
<evidence type="ECO:0000313" key="1">
    <source>
        <dbReference type="EMBL" id="RCH86456.1"/>
    </source>
</evidence>
<reference evidence="1 2" key="1">
    <citation type="journal article" date="2018" name="G3 (Bethesda)">
        <title>Phylogenetic and Phylogenomic Definition of Rhizopus Species.</title>
        <authorList>
            <person name="Gryganskyi A.P."/>
            <person name="Golan J."/>
            <person name="Dolatabadi S."/>
            <person name="Mondo S."/>
            <person name="Robb S."/>
            <person name="Idnurm A."/>
            <person name="Muszewska A."/>
            <person name="Steczkiewicz K."/>
            <person name="Masonjones S."/>
            <person name="Liao H.L."/>
            <person name="Gajdeczka M.T."/>
            <person name="Anike F."/>
            <person name="Vuek A."/>
            <person name="Anishchenko I.M."/>
            <person name="Voigt K."/>
            <person name="de Hoog G.S."/>
            <person name="Smith M.E."/>
            <person name="Heitman J."/>
            <person name="Vilgalys R."/>
            <person name="Stajich J.E."/>
        </authorList>
    </citation>
    <scope>NUCLEOTIDE SEQUENCE [LARGE SCALE GENOMIC DNA]</scope>
    <source>
        <strain evidence="1 2">CBS 357.93</strain>
    </source>
</reference>
<protein>
    <submittedName>
        <fullName evidence="1">Uncharacterized protein</fullName>
    </submittedName>
</protein>
<keyword evidence="2" id="KW-1185">Reference proteome</keyword>
<dbReference type="AlphaFoldDB" id="A0A367J964"/>
<sequence>VSGIWKDWVAFMQNGENIKKFHPFSTEYHNIIRVVRIASSRPNLDEKLYKQHLEEKKDKLFAIPAITFDYISLVIEATFNDLLIVPFLKAVANVIAKETSSGAEFKMEEAPLIAMKKQLKEDDDVNLYRADSIIKLYSLRELKVLLLETSYHFGSKDKTKASFDHHKGLSALCLCLRQFQTSSTSEQLKCFQN</sequence>
<evidence type="ECO:0000313" key="2">
    <source>
        <dbReference type="Proteomes" id="UP000252139"/>
    </source>
</evidence>
<proteinExistence type="predicted"/>
<dbReference type="EMBL" id="PJQL01001862">
    <property type="protein sequence ID" value="RCH86456.1"/>
    <property type="molecule type" value="Genomic_DNA"/>
</dbReference>
<organism evidence="1 2">
    <name type="scientific">Rhizopus azygosporus</name>
    <name type="common">Rhizopus microsporus var. azygosporus</name>
    <dbReference type="NCBI Taxonomy" id="86630"/>
    <lineage>
        <taxon>Eukaryota</taxon>
        <taxon>Fungi</taxon>
        <taxon>Fungi incertae sedis</taxon>
        <taxon>Mucoromycota</taxon>
        <taxon>Mucoromycotina</taxon>
        <taxon>Mucoromycetes</taxon>
        <taxon>Mucorales</taxon>
        <taxon>Mucorineae</taxon>
        <taxon>Rhizopodaceae</taxon>
        <taxon>Rhizopus</taxon>
    </lineage>
</organism>
<feature type="non-terminal residue" evidence="1">
    <location>
        <position position="1"/>
    </location>
</feature>
<comment type="caution">
    <text evidence="1">The sequence shown here is derived from an EMBL/GenBank/DDBJ whole genome shotgun (WGS) entry which is preliminary data.</text>
</comment>
<name>A0A367J964_RHIAZ</name>